<keyword evidence="4" id="KW-1185">Reference proteome</keyword>
<keyword evidence="1" id="KW-0808">Transferase</keyword>
<feature type="domain" description="Methyltransferase" evidence="2">
    <location>
        <begin position="28"/>
        <end position="120"/>
    </location>
</feature>
<dbReference type="EMBL" id="CP070496">
    <property type="protein sequence ID" value="QSB04198.1"/>
    <property type="molecule type" value="Genomic_DNA"/>
</dbReference>
<organism evidence="3 4">
    <name type="scientific">Natronoglycomyces albus</name>
    <dbReference type="NCBI Taxonomy" id="2811108"/>
    <lineage>
        <taxon>Bacteria</taxon>
        <taxon>Bacillati</taxon>
        <taxon>Actinomycetota</taxon>
        <taxon>Actinomycetes</taxon>
        <taxon>Glycomycetales</taxon>
        <taxon>Glycomycetaceae</taxon>
        <taxon>Natronoglycomyces</taxon>
    </lineage>
</organism>
<dbReference type="GO" id="GO:0032259">
    <property type="term" value="P:methylation"/>
    <property type="evidence" value="ECO:0007669"/>
    <property type="project" value="UniProtKB-KW"/>
</dbReference>
<dbReference type="InterPro" id="IPR041698">
    <property type="entry name" value="Methyltransf_25"/>
</dbReference>
<accession>A0A895XRG3</accession>
<dbReference type="PANTHER" id="PTHR43861">
    <property type="entry name" value="TRANS-ACONITATE 2-METHYLTRANSFERASE-RELATED"/>
    <property type="match status" value="1"/>
</dbReference>
<evidence type="ECO:0000259" key="2">
    <source>
        <dbReference type="Pfam" id="PF13649"/>
    </source>
</evidence>
<sequence>MAQIYDTLCTGRPDADFYLDLIMRSRSVLDVGCGTGAFLRAAREAGHPGRLCGLDPSEPMLEVARARGDIEWVCADVSAMHWRQEFDLIIMTGHAFQFLVDDAQIAGALEAIRRALAEDGRFVFETRNPLRRAWERWTSEYQKEIKGPNGEVIQVRHDLESVEGDTVTFTETMNSASWEKPSLSRSSLRFLDRPSLAQFIADAGLKVDHQYGNFDLRPFEDDDDEIITVASRK</sequence>
<dbReference type="RefSeq" id="WP_213170198.1">
    <property type="nucleotide sequence ID" value="NZ_CP070496.1"/>
</dbReference>
<protein>
    <submittedName>
        <fullName evidence="3">Class I SAM-dependent methyltransferase</fullName>
    </submittedName>
</protein>
<evidence type="ECO:0000256" key="1">
    <source>
        <dbReference type="ARBA" id="ARBA00022679"/>
    </source>
</evidence>
<dbReference type="Proteomes" id="UP000662939">
    <property type="component" value="Chromosome"/>
</dbReference>
<keyword evidence="3" id="KW-0489">Methyltransferase</keyword>
<dbReference type="CDD" id="cd02440">
    <property type="entry name" value="AdoMet_MTases"/>
    <property type="match status" value="1"/>
</dbReference>
<evidence type="ECO:0000313" key="3">
    <source>
        <dbReference type="EMBL" id="QSB04198.1"/>
    </source>
</evidence>
<proteinExistence type="predicted"/>
<name>A0A895XRG3_9ACTN</name>
<reference evidence="3" key="1">
    <citation type="submission" date="2021-02" db="EMBL/GenBank/DDBJ databases">
        <title>Natronoglycomyces albus gen. nov., sp. nov, a haloalkaliphilic actinobacterium from a soda solonchak soil.</title>
        <authorList>
            <person name="Sorokin D.Y."/>
            <person name="Khijniak T.V."/>
            <person name="Zakharycheva A.P."/>
            <person name="Boueva O.V."/>
            <person name="Ariskina E.V."/>
            <person name="Hahnke R.L."/>
            <person name="Bunk B."/>
            <person name="Sproer C."/>
            <person name="Schumann P."/>
            <person name="Evtushenko L.I."/>
            <person name="Kublanov I.V."/>
        </authorList>
    </citation>
    <scope>NUCLEOTIDE SEQUENCE</scope>
    <source>
        <strain evidence="3">DSM 106290</strain>
    </source>
</reference>
<dbReference type="Gene3D" id="3.40.50.150">
    <property type="entry name" value="Vaccinia Virus protein VP39"/>
    <property type="match status" value="1"/>
</dbReference>
<dbReference type="GO" id="GO:0008168">
    <property type="term" value="F:methyltransferase activity"/>
    <property type="evidence" value="ECO:0007669"/>
    <property type="project" value="UniProtKB-KW"/>
</dbReference>
<dbReference type="AlphaFoldDB" id="A0A895XRG3"/>
<dbReference type="SUPFAM" id="SSF53335">
    <property type="entry name" value="S-adenosyl-L-methionine-dependent methyltransferases"/>
    <property type="match status" value="1"/>
</dbReference>
<dbReference type="Pfam" id="PF13649">
    <property type="entry name" value="Methyltransf_25"/>
    <property type="match status" value="1"/>
</dbReference>
<dbReference type="InterPro" id="IPR029063">
    <property type="entry name" value="SAM-dependent_MTases_sf"/>
</dbReference>
<evidence type="ECO:0000313" key="4">
    <source>
        <dbReference type="Proteomes" id="UP000662939"/>
    </source>
</evidence>
<dbReference type="KEGG" id="nav:JQS30_10285"/>
<gene>
    <name evidence="3" type="ORF">JQS30_10285</name>
</gene>